<evidence type="ECO:0000313" key="2">
    <source>
        <dbReference type="EMBL" id="MFB9521882.1"/>
    </source>
</evidence>
<comment type="caution">
    <text evidence="2">The sequence shown here is derived from an EMBL/GenBank/DDBJ whole genome shotgun (WGS) entry which is preliminary data.</text>
</comment>
<keyword evidence="3" id="KW-1185">Reference proteome</keyword>
<dbReference type="EMBL" id="JBHMCR010000009">
    <property type="protein sequence ID" value="MFB9521882.1"/>
    <property type="molecule type" value="Genomic_DNA"/>
</dbReference>
<protein>
    <recommendedName>
        <fullName evidence="4">ABC-2 type transport system permease protein</fullName>
    </recommendedName>
</protein>
<name>A0ABV5PF86_STRCM</name>
<evidence type="ECO:0008006" key="4">
    <source>
        <dbReference type="Google" id="ProtNLM"/>
    </source>
</evidence>
<keyword evidence="1" id="KW-0472">Membrane</keyword>
<feature type="transmembrane region" description="Helical" evidence="1">
    <location>
        <begin position="159"/>
        <end position="180"/>
    </location>
</feature>
<dbReference type="Proteomes" id="UP001589718">
    <property type="component" value="Unassembled WGS sequence"/>
</dbReference>
<organism evidence="2 3">
    <name type="scientific">Streptomyces cremeus</name>
    <dbReference type="NCBI Taxonomy" id="66881"/>
    <lineage>
        <taxon>Bacteria</taxon>
        <taxon>Bacillati</taxon>
        <taxon>Actinomycetota</taxon>
        <taxon>Actinomycetes</taxon>
        <taxon>Kitasatosporales</taxon>
        <taxon>Streptomycetaceae</taxon>
        <taxon>Streptomyces</taxon>
    </lineage>
</organism>
<evidence type="ECO:0000256" key="1">
    <source>
        <dbReference type="SAM" id="Phobius"/>
    </source>
</evidence>
<keyword evidence="1" id="KW-0812">Transmembrane</keyword>
<feature type="transmembrane region" description="Helical" evidence="1">
    <location>
        <begin position="234"/>
        <end position="255"/>
    </location>
</feature>
<feature type="transmembrane region" description="Helical" evidence="1">
    <location>
        <begin position="96"/>
        <end position="121"/>
    </location>
</feature>
<feature type="transmembrane region" description="Helical" evidence="1">
    <location>
        <begin position="54"/>
        <end position="75"/>
    </location>
</feature>
<proteinExistence type="predicted"/>
<keyword evidence="1" id="KW-1133">Transmembrane helix</keyword>
<evidence type="ECO:0000313" key="3">
    <source>
        <dbReference type="Proteomes" id="UP001589718"/>
    </source>
</evidence>
<accession>A0ABV5PF86</accession>
<sequence>MTTFTWTVRYEALMAARRRSVWMTVLPLALLTLLLSASSPTVTAHSDAAARTGTAAVLVNTFCALGIGIALADRFRQVLDRRGMPELLSATPGAPLARTTGALVGPLLTTLGPVAVLYLLYAATVAALSGSLAPLGSGVVALLLAVLPATALAAALGGLLGVLMPVAVARGVLAVVWLWACHFPPSFSPVPTATGTLLSPLGGYPLVAWAHAPAVWASRESTGALRPDADGTTALLNLAFVVTAALTCHVLGHLVTRIRRHGAS</sequence>
<feature type="transmembrane region" description="Helical" evidence="1">
    <location>
        <begin position="127"/>
        <end position="147"/>
    </location>
</feature>
<gene>
    <name evidence="2" type="ORF">ACFFTU_18210</name>
</gene>
<reference evidence="2 3" key="1">
    <citation type="submission" date="2024-09" db="EMBL/GenBank/DDBJ databases">
        <authorList>
            <person name="Sun Q."/>
            <person name="Mori K."/>
        </authorList>
    </citation>
    <scope>NUCLEOTIDE SEQUENCE [LARGE SCALE GENOMIC DNA]</scope>
    <source>
        <strain evidence="2 3">JCM 4362</strain>
    </source>
</reference>
<dbReference type="RefSeq" id="WP_345228635.1">
    <property type="nucleotide sequence ID" value="NZ_BAAAXE010000015.1"/>
</dbReference>